<keyword evidence="2" id="KW-1185">Reference proteome</keyword>
<sequence length="117" mass="12475">MDVRTEITRLSLGASGTMVLDRALGVEVIGHKGCVWLTQHGDSRDVVLGPGQSFTLGNASDVVITSVRGAEFILRSSPCTAPAPRGWLQRFAGWFDARARSRACAAQGGRVSLHRVA</sequence>
<dbReference type="Proteomes" id="UP000186819">
    <property type="component" value="Unassembled WGS sequence"/>
</dbReference>
<dbReference type="EMBL" id="FTMD01000001">
    <property type="protein sequence ID" value="SIP91469.1"/>
    <property type="molecule type" value="Genomic_DNA"/>
</dbReference>
<name>A0A1N6NHB9_9RHOO</name>
<dbReference type="RefSeq" id="WP_076600329.1">
    <property type="nucleotide sequence ID" value="NZ_FTMD01000001.1"/>
</dbReference>
<organism evidence="1 2">
    <name type="scientific">Aromatoleum tolulyticum</name>
    <dbReference type="NCBI Taxonomy" id="34027"/>
    <lineage>
        <taxon>Bacteria</taxon>
        <taxon>Pseudomonadati</taxon>
        <taxon>Pseudomonadota</taxon>
        <taxon>Betaproteobacteria</taxon>
        <taxon>Rhodocyclales</taxon>
        <taxon>Rhodocyclaceae</taxon>
        <taxon>Aromatoleum</taxon>
    </lineage>
</organism>
<evidence type="ECO:0008006" key="3">
    <source>
        <dbReference type="Google" id="ProtNLM"/>
    </source>
</evidence>
<proteinExistence type="predicted"/>
<dbReference type="Pfam" id="PF11142">
    <property type="entry name" value="DUF2917"/>
    <property type="match status" value="1"/>
</dbReference>
<protein>
    <recommendedName>
        <fullName evidence="3">DUF2917 domain-containing protein</fullName>
    </recommendedName>
</protein>
<accession>A0A1N6NHB9</accession>
<gene>
    <name evidence="1" type="ORF">SAMN05421829_101304</name>
</gene>
<dbReference type="OrthoDB" id="200037at2"/>
<evidence type="ECO:0000313" key="2">
    <source>
        <dbReference type="Proteomes" id="UP000186819"/>
    </source>
</evidence>
<dbReference type="STRING" id="34027.SAMN05421829_101304"/>
<dbReference type="InterPro" id="IPR021317">
    <property type="entry name" value="DUF2917"/>
</dbReference>
<reference evidence="2" key="1">
    <citation type="submission" date="2017-01" db="EMBL/GenBank/DDBJ databases">
        <authorList>
            <person name="Varghese N."/>
            <person name="Submissions S."/>
        </authorList>
    </citation>
    <scope>NUCLEOTIDE SEQUENCE [LARGE SCALE GENOMIC DNA]</scope>
    <source>
        <strain evidence="2">ATCC 51758</strain>
    </source>
</reference>
<dbReference type="AlphaFoldDB" id="A0A1N6NHB9"/>
<evidence type="ECO:0000313" key="1">
    <source>
        <dbReference type="EMBL" id="SIP91469.1"/>
    </source>
</evidence>